<accession>A0A9N8V4K1</accession>
<protein>
    <submittedName>
        <fullName evidence="1">13774_t:CDS:1</fullName>
    </submittedName>
</protein>
<dbReference type="AlphaFoldDB" id="A0A9N8V4K1"/>
<name>A0A9N8V4K1_FUNMO</name>
<reference evidence="1" key="1">
    <citation type="submission" date="2021-06" db="EMBL/GenBank/DDBJ databases">
        <authorList>
            <person name="Kallberg Y."/>
            <person name="Tangrot J."/>
            <person name="Rosling A."/>
        </authorList>
    </citation>
    <scope>NUCLEOTIDE SEQUENCE</scope>
    <source>
        <strain evidence="1">87-6 pot B 2015</strain>
    </source>
</reference>
<evidence type="ECO:0000313" key="2">
    <source>
        <dbReference type="Proteomes" id="UP000789375"/>
    </source>
</evidence>
<organism evidence="1 2">
    <name type="scientific">Funneliformis mosseae</name>
    <name type="common">Endomycorrhizal fungus</name>
    <name type="synonym">Glomus mosseae</name>
    <dbReference type="NCBI Taxonomy" id="27381"/>
    <lineage>
        <taxon>Eukaryota</taxon>
        <taxon>Fungi</taxon>
        <taxon>Fungi incertae sedis</taxon>
        <taxon>Mucoromycota</taxon>
        <taxon>Glomeromycotina</taxon>
        <taxon>Glomeromycetes</taxon>
        <taxon>Glomerales</taxon>
        <taxon>Glomeraceae</taxon>
        <taxon>Funneliformis</taxon>
    </lineage>
</organism>
<evidence type="ECO:0000313" key="1">
    <source>
        <dbReference type="EMBL" id="CAG8434456.1"/>
    </source>
</evidence>
<proteinExistence type="predicted"/>
<sequence>MSMDHIEAIINQSKKDGSNIAVRYDGKDQVGWNYYDFENLLKPYFVKCDEATIRKNVQFDPYQSLDIIPLKPLSSKRQAQLFKDIRPYVHDPYKDELCFAPNEHDISLSNTEH</sequence>
<comment type="caution">
    <text evidence="1">The sequence shown here is derived from an EMBL/GenBank/DDBJ whole genome shotgun (WGS) entry which is preliminary data.</text>
</comment>
<gene>
    <name evidence="1" type="ORF">FMOSSE_LOCUS93</name>
</gene>
<keyword evidence="2" id="KW-1185">Reference proteome</keyword>
<dbReference type="EMBL" id="CAJVPP010000007">
    <property type="protein sequence ID" value="CAG8434456.1"/>
    <property type="molecule type" value="Genomic_DNA"/>
</dbReference>
<dbReference type="Proteomes" id="UP000789375">
    <property type="component" value="Unassembled WGS sequence"/>
</dbReference>